<name>A0A6M9AUR7_9HYME</name>
<organism evidence="15">
    <name type="scientific">Anterhynchium (Dirhynchium) sp. QHZ-2020</name>
    <dbReference type="NCBI Taxonomy" id="2742733"/>
    <lineage>
        <taxon>Eukaryota</taxon>
        <taxon>Metazoa</taxon>
        <taxon>Ecdysozoa</taxon>
        <taxon>Arthropoda</taxon>
        <taxon>Hexapoda</taxon>
        <taxon>Insecta</taxon>
        <taxon>Pterygota</taxon>
        <taxon>Neoptera</taxon>
        <taxon>Endopterygota</taxon>
        <taxon>Hymenoptera</taxon>
        <taxon>Apocrita</taxon>
        <taxon>Aculeata</taxon>
        <taxon>Vespoidea</taxon>
        <taxon>Vespidae</taxon>
        <taxon>Eumeninae</taxon>
        <taxon>Anterhynchium</taxon>
    </lineage>
</organism>
<evidence type="ECO:0000256" key="11">
    <source>
        <dbReference type="ARBA" id="ARBA00023136"/>
    </source>
</evidence>
<feature type="transmembrane region" description="Helical" evidence="14">
    <location>
        <begin position="253"/>
        <end position="277"/>
    </location>
</feature>
<feature type="transmembrane region" description="Helical" evidence="14">
    <location>
        <begin position="142"/>
        <end position="164"/>
    </location>
</feature>
<feature type="transmembrane region" description="Helical" evidence="14">
    <location>
        <begin position="176"/>
        <end position="198"/>
    </location>
</feature>
<evidence type="ECO:0000256" key="8">
    <source>
        <dbReference type="ARBA" id="ARBA00022989"/>
    </source>
</evidence>
<sequence length="315" mass="37277">MMILILFLDYILYMILILGSLISVAFITLMERKVLGYLQDRKGPNKVGYLGIIQPFSDAIKLFLKENVKLIKVNYLMYYFSPMINFMLAMFMLLGFLNSVNFLMMEYSLMYFLCCLSVMIYTLMIAGWASNSNYSMLGSVRSIIQALSYEISLFLIFLCLFMYIESYNLNKFIYFFNNSMLVIVNFPLSLIFFCSILADLNRIPFDLIEGESELVSGFNTEYMSGSFAMFFLGEYLMILIFSMWISLMYFSSVVISLMFMIQVFFIILIIIMLRGVLPRMRYDWMMYFCWYEILPSIMMMLYFLSIFKYYLSLIF</sequence>
<keyword evidence="5" id="KW-0813">Transport</keyword>
<dbReference type="GO" id="GO:0005743">
    <property type="term" value="C:mitochondrial inner membrane"/>
    <property type="evidence" value="ECO:0007669"/>
    <property type="project" value="UniProtKB-SubCell"/>
</dbReference>
<keyword evidence="6 12" id="KW-0812">Transmembrane</keyword>
<keyword evidence="10 13" id="KW-0496">Mitochondrion</keyword>
<dbReference type="GO" id="GO:0009060">
    <property type="term" value="P:aerobic respiration"/>
    <property type="evidence" value="ECO:0007669"/>
    <property type="project" value="TreeGrafter"/>
</dbReference>
<reference evidence="15" key="1">
    <citation type="submission" date="2018-10" db="EMBL/GenBank/DDBJ databases">
        <title>Mitochondrial genome of four interrelated genera and Comparative analysis in the family Vespidae (Hymenoptera: Vespidae).</title>
        <authorList>
            <person name="Zhang Q.-H."/>
            <person name="Li T.-J."/>
        </authorList>
    </citation>
    <scope>NUCLEOTIDE SEQUENCE</scope>
</reference>
<gene>
    <name evidence="15" type="primary">ND1</name>
</gene>
<evidence type="ECO:0000256" key="7">
    <source>
        <dbReference type="ARBA" id="ARBA00022792"/>
    </source>
</evidence>
<feature type="transmembrane region" description="Helical" evidence="14">
    <location>
        <begin position="109"/>
        <end position="130"/>
    </location>
</feature>
<evidence type="ECO:0000256" key="14">
    <source>
        <dbReference type="SAM" id="Phobius"/>
    </source>
</evidence>
<geneLocation type="mitochondrion" evidence="15"/>
<evidence type="ECO:0000256" key="13">
    <source>
        <dbReference type="RuleBase" id="RU000473"/>
    </source>
</evidence>
<dbReference type="Pfam" id="PF00146">
    <property type="entry name" value="NADHdh"/>
    <property type="match status" value="1"/>
</dbReference>
<proteinExistence type="inferred from homology"/>
<dbReference type="GO" id="GO:0008137">
    <property type="term" value="F:NADH dehydrogenase (ubiquinone) activity"/>
    <property type="evidence" value="ECO:0007669"/>
    <property type="project" value="UniProtKB-EC"/>
</dbReference>
<evidence type="ECO:0000256" key="1">
    <source>
        <dbReference type="ARBA" id="ARBA00003257"/>
    </source>
</evidence>
<dbReference type="PROSITE" id="PS00668">
    <property type="entry name" value="COMPLEX1_ND1_2"/>
    <property type="match status" value="1"/>
</dbReference>
<keyword evidence="7" id="KW-0999">Mitochondrion inner membrane</keyword>
<feature type="transmembrane region" description="Helical" evidence="14">
    <location>
        <begin position="227"/>
        <end position="247"/>
    </location>
</feature>
<keyword evidence="8 14" id="KW-1133">Transmembrane helix</keyword>
<comment type="function">
    <text evidence="1">Core subunit of the mitochondrial membrane respiratory chain NADH dehydrogenase (Complex I) that is believed to belong to the minimal assembly required for catalysis. Complex I functions in the transfer of electrons from NADH to the respiratory chain. The immediate electron acceptor for the enzyme is believed to be ubiquinone.</text>
</comment>
<dbReference type="PROSITE" id="PS00667">
    <property type="entry name" value="COMPLEX1_ND1_1"/>
    <property type="match status" value="1"/>
</dbReference>
<evidence type="ECO:0000256" key="4">
    <source>
        <dbReference type="ARBA" id="ARBA00021009"/>
    </source>
</evidence>
<evidence type="ECO:0000256" key="6">
    <source>
        <dbReference type="ARBA" id="ARBA00022692"/>
    </source>
</evidence>
<dbReference type="PANTHER" id="PTHR11432:SF3">
    <property type="entry name" value="NADH-UBIQUINONE OXIDOREDUCTASE CHAIN 1"/>
    <property type="match status" value="1"/>
</dbReference>
<comment type="catalytic activity">
    <reaction evidence="13">
        <text>a ubiquinone + NADH + 5 H(+)(in) = a ubiquinol + NAD(+) + 4 H(+)(out)</text>
        <dbReference type="Rhea" id="RHEA:29091"/>
        <dbReference type="Rhea" id="RHEA-COMP:9565"/>
        <dbReference type="Rhea" id="RHEA-COMP:9566"/>
        <dbReference type="ChEBI" id="CHEBI:15378"/>
        <dbReference type="ChEBI" id="CHEBI:16389"/>
        <dbReference type="ChEBI" id="CHEBI:17976"/>
        <dbReference type="ChEBI" id="CHEBI:57540"/>
        <dbReference type="ChEBI" id="CHEBI:57945"/>
        <dbReference type="EC" id="7.1.1.2"/>
    </reaction>
</comment>
<dbReference type="AlphaFoldDB" id="A0A6M9AUR7"/>
<feature type="transmembrane region" description="Helical" evidence="14">
    <location>
        <begin position="76"/>
        <end position="97"/>
    </location>
</feature>
<evidence type="ECO:0000256" key="12">
    <source>
        <dbReference type="RuleBase" id="RU000471"/>
    </source>
</evidence>
<dbReference type="PANTHER" id="PTHR11432">
    <property type="entry name" value="NADH DEHYDROGENASE SUBUNIT 1"/>
    <property type="match status" value="1"/>
</dbReference>
<evidence type="ECO:0000313" key="15">
    <source>
        <dbReference type="EMBL" id="QKK69297.1"/>
    </source>
</evidence>
<evidence type="ECO:0000256" key="10">
    <source>
        <dbReference type="ARBA" id="ARBA00023128"/>
    </source>
</evidence>
<keyword evidence="9 13" id="KW-0830">Ubiquinone</keyword>
<feature type="transmembrane region" description="Helical" evidence="14">
    <location>
        <begin position="7"/>
        <end position="27"/>
    </location>
</feature>
<keyword evidence="12" id="KW-0520">NAD</keyword>
<accession>A0A6M9AUR7</accession>
<evidence type="ECO:0000256" key="9">
    <source>
        <dbReference type="ARBA" id="ARBA00023075"/>
    </source>
</evidence>
<feature type="transmembrane region" description="Helical" evidence="14">
    <location>
        <begin position="289"/>
        <end position="311"/>
    </location>
</feature>
<evidence type="ECO:0000256" key="5">
    <source>
        <dbReference type="ARBA" id="ARBA00022448"/>
    </source>
</evidence>
<protein>
    <recommendedName>
        <fullName evidence="4 13">NADH-ubiquinone oxidoreductase chain 1</fullName>
        <ecNumber evidence="13">7.1.1.2</ecNumber>
    </recommendedName>
</protein>
<dbReference type="EMBL" id="MK051028">
    <property type="protein sequence ID" value="QKK69297.1"/>
    <property type="molecule type" value="Genomic_DNA"/>
</dbReference>
<evidence type="ECO:0000256" key="3">
    <source>
        <dbReference type="ARBA" id="ARBA00010535"/>
    </source>
</evidence>
<evidence type="ECO:0000256" key="2">
    <source>
        <dbReference type="ARBA" id="ARBA00004448"/>
    </source>
</evidence>
<dbReference type="GO" id="GO:0003954">
    <property type="term" value="F:NADH dehydrogenase activity"/>
    <property type="evidence" value="ECO:0007669"/>
    <property type="project" value="TreeGrafter"/>
</dbReference>
<comment type="subcellular location">
    <subcellularLocation>
        <location evidence="2 12">Mitochondrion inner membrane</location>
        <topology evidence="2 12">Multi-pass membrane protein</topology>
    </subcellularLocation>
</comment>
<dbReference type="EC" id="7.1.1.2" evidence="13"/>
<keyword evidence="11 14" id="KW-0472">Membrane</keyword>
<dbReference type="InterPro" id="IPR001694">
    <property type="entry name" value="NADH_UbQ_OxRdtase_su1/FPO"/>
</dbReference>
<comment type="similarity">
    <text evidence="3 12">Belongs to the complex I subunit 1 family.</text>
</comment>
<dbReference type="InterPro" id="IPR018086">
    <property type="entry name" value="NADH_UbQ_OxRdtase_su1_CS"/>
</dbReference>